<feature type="transmembrane region" description="Helical" evidence="3">
    <location>
        <begin position="244"/>
        <end position="269"/>
    </location>
</feature>
<dbReference type="SMART" id="SM00387">
    <property type="entry name" value="HATPase_c"/>
    <property type="match status" value="1"/>
</dbReference>
<dbReference type="Gene3D" id="3.30.565.10">
    <property type="entry name" value="Histidine kinase-like ATPase, C-terminal domain"/>
    <property type="match status" value="1"/>
</dbReference>
<feature type="coiled-coil region" evidence="2">
    <location>
        <begin position="212"/>
        <end position="239"/>
    </location>
</feature>
<evidence type="ECO:0000256" key="2">
    <source>
        <dbReference type="SAM" id="Coils"/>
    </source>
</evidence>
<keyword evidence="3" id="KW-0472">Membrane</keyword>
<keyword evidence="1" id="KW-0597">Phosphoprotein</keyword>
<dbReference type="Pfam" id="PF02518">
    <property type="entry name" value="HATPase_c"/>
    <property type="match status" value="1"/>
</dbReference>
<sequence length="494" mass="56009">MKKILSLFIGVLCTLSVWGQTPTTDKSTADVSAQWTSFTQQFQQGKHQQAIEEGVKVSLNLTQNRQYREAFATCRQLDALIYNLEQTSQKPQHGLHFLVTQERLRMYTRLKNSEQCQKQLEYLRNFAEQSKSADLREKLLFIEADYYQTTGQSAKSLQCYKQLFQLRAAGKDVAGTDRCYQDMLTHAKESKNTALANAMQKLYTQWQDSIQAVKAAQELKALQLQYDQSQQTLQEKEDRISQDLYFIIALCILSAALTGGLLFLGALLMKHIRQVKKLKQSLQIANENNEQKSQFIGQISAQIDPSLQAIETAARTSAAQLTTHIGYLRQLMDDIQTYIALEETREEHYPQKELNVSALCENIMEKAKADFHSGVEAVVNAPRVSIHTNAEQLERVLLHLLKNAAEHTENGKITLELKKRSAHTFQFLVTDTGSGIPAEERATLFKPFAKVRELSQGNRLGLPTCSLIAYKLNGTLSLDPEYKKGTRFVLELHV</sequence>
<dbReference type="PANTHER" id="PTHR43547:SF2">
    <property type="entry name" value="HYBRID SIGNAL TRANSDUCTION HISTIDINE KINASE C"/>
    <property type="match status" value="1"/>
</dbReference>
<dbReference type="GO" id="GO:0000155">
    <property type="term" value="F:phosphorelay sensor kinase activity"/>
    <property type="evidence" value="ECO:0007669"/>
    <property type="project" value="TreeGrafter"/>
</dbReference>
<gene>
    <name evidence="5" type="ORF">EVA_00043</name>
</gene>
<evidence type="ECO:0000259" key="4">
    <source>
        <dbReference type="PROSITE" id="PS50109"/>
    </source>
</evidence>
<dbReference type="InterPro" id="IPR036890">
    <property type="entry name" value="HATPase_C_sf"/>
</dbReference>
<dbReference type="EMBL" id="AMCI01000001">
    <property type="protein sequence ID" value="EJX11294.1"/>
    <property type="molecule type" value="Genomic_DNA"/>
</dbReference>
<keyword evidence="2" id="KW-0175">Coiled coil</keyword>
<dbReference type="SUPFAM" id="SSF55874">
    <property type="entry name" value="ATPase domain of HSP90 chaperone/DNA topoisomerase II/histidine kinase"/>
    <property type="match status" value="1"/>
</dbReference>
<reference evidence="5" key="1">
    <citation type="journal article" date="2012" name="PLoS ONE">
        <title>Gene sets for utilization of primary and secondary nutrition supplies in the distal gut of endangered iberian lynx.</title>
        <authorList>
            <person name="Alcaide M."/>
            <person name="Messina E."/>
            <person name="Richter M."/>
            <person name="Bargiela R."/>
            <person name="Peplies J."/>
            <person name="Huws S.A."/>
            <person name="Newbold C.J."/>
            <person name="Golyshin P.N."/>
            <person name="Simon M.A."/>
            <person name="Lopez G."/>
            <person name="Yakimov M.M."/>
            <person name="Ferrer M."/>
        </authorList>
    </citation>
    <scope>NUCLEOTIDE SEQUENCE</scope>
</reference>
<dbReference type="PANTHER" id="PTHR43547">
    <property type="entry name" value="TWO-COMPONENT HISTIDINE KINASE"/>
    <property type="match status" value="1"/>
</dbReference>
<evidence type="ECO:0000256" key="3">
    <source>
        <dbReference type="SAM" id="Phobius"/>
    </source>
</evidence>
<protein>
    <submittedName>
        <fullName evidence="5">Two-component system sensor histidine kinase</fullName>
    </submittedName>
</protein>
<dbReference type="PRINTS" id="PR00344">
    <property type="entry name" value="BCTRLSENSOR"/>
</dbReference>
<evidence type="ECO:0000313" key="5">
    <source>
        <dbReference type="EMBL" id="EJX11294.1"/>
    </source>
</evidence>
<keyword evidence="3" id="KW-1133">Transmembrane helix</keyword>
<dbReference type="InterPro" id="IPR004358">
    <property type="entry name" value="Sig_transdc_His_kin-like_C"/>
</dbReference>
<keyword evidence="5" id="KW-0418">Kinase</keyword>
<dbReference type="AlphaFoldDB" id="J9GTA3"/>
<comment type="caution">
    <text evidence="5">The sequence shown here is derived from an EMBL/GenBank/DDBJ whole genome shotgun (WGS) entry which is preliminary data.</text>
</comment>
<feature type="domain" description="Histidine kinase" evidence="4">
    <location>
        <begin position="328"/>
        <end position="494"/>
    </location>
</feature>
<accession>J9GTA3</accession>
<name>J9GTA3_9ZZZZ</name>
<dbReference type="InterPro" id="IPR003594">
    <property type="entry name" value="HATPase_dom"/>
</dbReference>
<proteinExistence type="predicted"/>
<evidence type="ECO:0000256" key="1">
    <source>
        <dbReference type="ARBA" id="ARBA00022553"/>
    </source>
</evidence>
<dbReference type="PROSITE" id="PS50109">
    <property type="entry name" value="HIS_KIN"/>
    <property type="match status" value="1"/>
</dbReference>
<organism evidence="5">
    <name type="scientific">gut metagenome</name>
    <dbReference type="NCBI Taxonomy" id="749906"/>
    <lineage>
        <taxon>unclassified sequences</taxon>
        <taxon>metagenomes</taxon>
        <taxon>organismal metagenomes</taxon>
    </lineage>
</organism>
<keyword evidence="3" id="KW-0812">Transmembrane</keyword>
<keyword evidence="5" id="KW-0808">Transferase</keyword>
<dbReference type="InterPro" id="IPR005467">
    <property type="entry name" value="His_kinase_dom"/>
</dbReference>